<dbReference type="Proteomes" id="UP000807825">
    <property type="component" value="Unassembled WGS sequence"/>
</dbReference>
<accession>A0A9D6V0Y8</accession>
<protein>
    <submittedName>
        <fullName evidence="2">Uncharacterized protein</fullName>
    </submittedName>
</protein>
<feature type="transmembrane region" description="Helical" evidence="1">
    <location>
        <begin position="36"/>
        <end position="58"/>
    </location>
</feature>
<evidence type="ECO:0000256" key="1">
    <source>
        <dbReference type="SAM" id="Phobius"/>
    </source>
</evidence>
<comment type="caution">
    <text evidence="2">The sequence shown here is derived from an EMBL/GenBank/DDBJ whole genome shotgun (WGS) entry which is preliminary data.</text>
</comment>
<reference evidence="2" key="1">
    <citation type="submission" date="2020-07" db="EMBL/GenBank/DDBJ databases">
        <title>Huge and variable diversity of episymbiotic CPR bacteria and DPANN archaea in groundwater ecosystems.</title>
        <authorList>
            <person name="He C.Y."/>
            <person name="Keren R."/>
            <person name="Whittaker M."/>
            <person name="Farag I.F."/>
            <person name="Doudna J."/>
            <person name="Cate J.H.D."/>
            <person name="Banfield J.F."/>
        </authorList>
    </citation>
    <scope>NUCLEOTIDE SEQUENCE</scope>
    <source>
        <strain evidence="2">NC_groundwater_1664_Pr3_B-0.1um_52_9</strain>
    </source>
</reference>
<keyword evidence="1" id="KW-1133">Transmembrane helix</keyword>
<dbReference type="EMBL" id="JACRDE010000126">
    <property type="protein sequence ID" value="MBI5248694.1"/>
    <property type="molecule type" value="Genomic_DNA"/>
</dbReference>
<keyword evidence="1" id="KW-0812">Transmembrane</keyword>
<gene>
    <name evidence="2" type="ORF">HY912_04300</name>
</gene>
<evidence type="ECO:0000313" key="2">
    <source>
        <dbReference type="EMBL" id="MBI5248694.1"/>
    </source>
</evidence>
<keyword evidence="1" id="KW-0472">Membrane</keyword>
<sequence length="80" mass="9038">MNKTLYALQCSQEMPPPLKRVEEALQIRESSLENELLWNFLAYFTGILQSTAIFPIFVAGVGPSNLLEGWNLIVHCTLMP</sequence>
<evidence type="ECO:0000313" key="3">
    <source>
        <dbReference type="Proteomes" id="UP000807825"/>
    </source>
</evidence>
<organism evidence="2 3">
    <name type="scientific">Desulfomonile tiedjei</name>
    <dbReference type="NCBI Taxonomy" id="2358"/>
    <lineage>
        <taxon>Bacteria</taxon>
        <taxon>Pseudomonadati</taxon>
        <taxon>Thermodesulfobacteriota</taxon>
        <taxon>Desulfomonilia</taxon>
        <taxon>Desulfomonilales</taxon>
        <taxon>Desulfomonilaceae</taxon>
        <taxon>Desulfomonile</taxon>
    </lineage>
</organism>
<proteinExistence type="predicted"/>
<name>A0A9D6V0Y8_9BACT</name>
<dbReference type="AlphaFoldDB" id="A0A9D6V0Y8"/>